<dbReference type="SUPFAM" id="SSF49899">
    <property type="entry name" value="Concanavalin A-like lectins/glucanases"/>
    <property type="match status" value="1"/>
</dbReference>
<comment type="caution">
    <text evidence="2">Lacks conserved residue(s) required for the propagation of feature annotation.</text>
</comment>
<organism evidence="4 5">
    <name type="scientific">Paragonimus heterotremus</name>
    <dbReference type="NCBI Taxonomy" id="100268"/>
    <lineage>
        <taxon>Eukaryota</taxon>
        <taxon>Metazoa</taxon>
        <taxon>Spiralia</taxon>
        <taxon>Lophotrochozoa</taxon>
        <taxon>Platyhelminthes</taxon>
        <taxon>Trematoda</taxon>
        <taxon>Digenea</taxon>
        <taxon>Plagiorchiida</taxon>
        <taxon>Troglotremata</taxon>
        <taxon>Troglotrematidae</taxon>
        <taxon>Paragonimus</taxon>
    </lineage>
</organism>
<reference evidence="4" key="1">
    <citation type="submission" date="2019-05" db="EMBL/GenBank/DDBJ databases">
        <title>Annotation for the trematode Paragonimus heterotremus.</title>
        <authorList>
            <person name="Choi Y.-J."/>
        </authorList>
    </citation>
    <scope>NUCLEOTIDE SEQUENCE</scope>
    <source>
        <strain evidence="4">LC</strain>
    </source>
</reference>
<sequence>MQSAVRARQHTRSRAEFDRVIQPKCEVTNDIEKHSMDCGVSVDDQTFSHLRANQTAFRCLNNGVCIQTPQKSQCDCSGTLYTGVRCQEPAPIMAFNGRQLVHFHFPTTQHSGVDLIHFSFRTIQTHVMLLHTYAELVRYSAVNFIEQIKNTGIPKISLLLSRLYRNYSTGFELSLKSGQLCLRHYSGSNESVSPYSLMITNRISFKRQFYQWMDTDMLVKCCHLYLNDLSILYSKMRSTY</sequence>
<dbReference type="Gene3D" id="2.10.25.10">
    <property type="entry name" value="Laminin"/>
    <property type="match status" value="1"/>
</dbReference>
<dbReference type="Proteomes" id="UP000748531">
    <property type="component" value="Unassembled WGS sequence"/>
</dbReference>
<evidence type="ECO:0000313" key="5">
    <source>
        <dbReference type="Proteomes" id="UP000748531"/>
    </source>
</evidence>
<dbReference type="Gene3D" id="2.60.120.200">
    <property type="match status" value="1"/>
</dbReference>
<keyword evidence="1" id="KW-1015">Disulfide bond</keyword>
<evidence type="ECO:0000313" key="4">
    <source>
        <dbReference type="EMBL" id="KAF5404174.1"/>
    </source>
</evidence>
<proteinExistence type="predicted"/>
<evidence type="ECO:0000256" key="1">
    <source>
        <dbReference type="ARBA" id="ARBA00023157"/>
    </source>
</evidence>
<dbReference type="InterPro" id="IPR013320">
    <property type="entry name" value="ConA-like_dom_sf"/>
</dbReference>
<comment type="caution">
    <text evidence="4">The sequence shown here is derived from an EMBL/GenBank/DDBJ whole genome shotgun (WGS) entry which is preliminary data.</text>
</comment>
<evidence type="ECO:0000259" key="3">
    <source>
        <dbReference type="PROSITE" id="PS50026"/>
    </source>
</evidence>
<keyword evidence="5" id="KW-1185">Reference proteome</keyword>
<evidence type="ECO:0000256" key="2">
    <source>
        <dbReference type="PROSITE-ProRule" id="PRU00076"/>
    </source>
</evidence>
<accession>A0A8J4TQF3</accession>
<protein>
    <recommendedName>
        <fullName evidence="3">EGF-like domain-containing protein</fullName>
    </recommendedName>
</protein>
<keyword evidence="2" id="KW-0245">EGF-like domain</keyword>
<dbReference type="EMBL" id="LUCH01000853">
    <property type="protein sequence ID" value="KAF5404174.1"/>
    <property type="molecule type" value="Genomic_DNA"/>
</dbReference>
<dbReference type="OrthoDB" id="6275838at2759"/>
<name>A0A8J4TQF3_9TREM</name>
<dbReference type="InterPro" id="IPR000742">
    <property type="entry name" value="EGF"/>
</dbReference>
<gene>
    <name evidence="4" type="ORF">PHET_02149</name>
</gene>
<feature type="domain" description="EGF-like" evidence="3">
    <location>
        <begin position="51"/>
        <end position="87"/>
    </location>
</feature>
<dbReference type="AlphaFoldDB" id="A0A8J4TQF3"/>
<dbReference type="PROSITE" id="PS50026">
    <property type="entry name" value="EGF_3"/>
    <property type="match status" value="1"/>
</dbReference>